<feature type="domain" description="Peptidase C14 caspase" evidence="3">
    <location>
        <begin position="7"/>
        <end position="334"/>
    </location>
</feature>
<organism evidence="4 5">
    <name type="scientific">Hibiscus sabdariffa</name>
    <name type="common">roselle</name>
    <dbReference type="NCBI Taxonomy" id="183260"/>
    <lineage>
        <taxon>Eukaryota</taxon>
        <taxon>Viridiplantae</taxon>
        <taxon>Streptophyta</taxon>
        <taxon>Embryophyta</taxon>
        <taxon>Tracheophyta</taxon>
        <taxon>Spermatophyta</taxon>
        <taxon>Magnoliopsida</taxon>
        <taxon>eudicotyledons</taxon>
        <taxon>Gunneridae</taxon>
        <taxon>Pentapetalae</taxon>
        <taxon>rosids</taxon>
        <taxon>malvids</taxon>
        <taxon>Malvales</taxon>
        <taxon>Malvaceae</taxon>
        <taxon>Malvoideae</taxon>
        <taxon>Hibiscus</taxon>
    </lineage>
</organism>
<sequence>MVAQGNRKAVLVGCNYPDTHFRLHGCINDVRMMEKLIRNRFGFVEKNITVLTDDPDTSLNKLPTRTNIMRALEEMVRKATDGDVLFFHFSGKGTIIPSLEPNQHYGEHEAIVPCDLNLITDMDLRCLIKDLNKGISFTIVSDSCHSGGLIDTHKEQIGPSKARARGMHPHVHYGARAISARSLMSCLQFVSSSLENVVGAVTTGTHVLSTVASALNNGSSIMGAIASALSGIFKEDVSTRFLPQNKQRDMHLSLKRSSTEDEGILLSGCQANDTCAELTGSELTKGEAHGAFTYALVQALKEDGSLTNKELVVNVRKSLLDQGIVQHPCLYCSNANADAPFLGGPTKYSPEPDKIPNKNKRKTEAKETPTPDKDKPLKKAHETPSPTIMNADEASDDSDE</sequence>
<dbReference type="PANTHER" id="PTHR48104:SF7">
    <property type="entry name" value="METACASPASE-9"/>
    <property type="match status" value="1"/>
</dbReference>
<evidence type="ECO:0000256" key="2">
    <source>
        <dbReference type="SAM" id="MobiDB-lite"/>
    </source>
</evidence>
<evidence type="ECO:0000259" key="3">
    <source>
        <dbReference type="Pfam" id="PF00656"/>
    </source>
</evidence>
<feature type="compositionally biased region" description="Basic and acidic residues" evidence="2">
    <location>
        <begin position="350"/>
        <end position="382"/>
    </location>
</feature>
<dbReference type="PANTHER" id="PTHR48104">
    <property type="entry name" value="METACASPASE-4"/>
    <property type="match status" value="1"/>
</dbReference>
<dbReference type="Pfam" id="PF00656">
    <property type="entry name" value="Peptidase_C14"/>
    <property type="match status" value="1"/>
</dbReference>
<proteinExistence type="inferred from homology"/>
<dbReference type="InterPro" id="IPR011600">
    <property type="entry name" value="Pept_C14_caspase"/>
</dbReference>
<dbReference type="Gene3D" id="3.40.50.1460">
    <property type="match status" value="1"/>
</dbReference>
<dbReference type="EMBL" id="JBBPBM010000056">
    <property type="protein sequence ID" value="KAK8517040.1"/>
    <property type="molecule type" value="Genomic_DNA"/>
</dbReference>
<accession>A0ABR2CC13</accession>
<dbReference type="Proteomes" id="UP001472677">
    <property type="component" value="Unassembled WGS sequence"/>
</dbReference>
<keyword evidence="5" id="KW-1185">Reference proteome</keyword>
<dbReference type="InterPro" id="IPR050452">
    <property type="entry name" value="Metacaspase"/>
</dbReference>
<evidence type="ECO:0000313" key="4">
    <source>
        <dbReference type="EMBL" id="KAK8517040.1"/>
    </source>
</evidence>
<protein>
    <recommendedName>
        <fullName evidence="3">Peptidase C14 caspase domain-containing protein</fullName>
    </recommendedName>
</protein>
<reference evidence="4 5" key="1">
    <citation type="journal article" date="2024" name="G3 (Bethesda)">
        <title>Genome assembly of Hibiscus sabdariffa L. provides insights into metabolisms of medicinal natural products.</title>
        <authorList>
            <person name="Kim T."/>
        </authorList>
    </citation>
    <scope>NUCLEOTIDE SEQUENCE [LARGE SCALE GENOMIC DNA]</scope>
    <source>
        <strain evidence="4">TK-2024</strain>
        <tissue evidence="4">Old leaves</tissue>
    </source>
</reference>
<evidence type="ECO:0000256" key="1">
    <source>
        <dbReference type="ARBA" id="ARBA00009005"/>
    </source>
</evidence>
<evidence type="ECO:0000313" key="5">
    <source>
        <dbReference type="Proteomes" id="UP001472677"/>
    </source>
</evidence>
<name>A0ABR2CC13_9ROSI</name>
<comment type="similarity">
    <text evidence="1">Belongs to the peptidase C14B family.</text>
</comment>
<gene>
    <name evidence="4" type="ORF">V6N12_032240</name>
</gene>
<feature type="region of interest" description="Disordered" evidence="2">
    <location>
        <begin position="343"/>
        <end position="400"/>
    </location>
</feature>
<comment type="caution">
    <text evidence="4">The sequence shown here is derived from an EMBL/GenBank/DDBJ whole genome shotgun (WGS) entry which is preliminary data.</text>
</comment>